<feature type="domain" description="Calcineurin-like phosphoesterase N-terminal" evidence="4">
    <location>
        <begin position="37"/>
        <end position="88"/>
    </location>
</feature>
<evidence type="ECO:0000313" key="5">
    <source>
        <dbReference type="EMBL" id="UVQ97453.1"/>
    </source>
</evidence>
<dbReference type="Pfam" id="PF13360">
    <property type="entry name" value="PQQ_2"/>
    <property type="match status" value="2"/>
</dbReference>
<proteinExistence type="predicted"/>
<dbReference type="InterPro" id="IPR018391">
    <property type="entry name" value="PQQ_b-propeller_rpt"/>
</dbReference>
<dbReference type="Pfam" id="PF16371">
    <property type="entry name" value="MetallophosN"/>
    <property type="match status" value="1"/>
</dbReference>
<dbReference type="GO" id="GO:0016787">
    <property type="term" value="F:hydrolase activity"/>
    <property type="evidence" value="ECO:0007669"/>
    <property type="project" value="InterPro"/>
</dbReference>
<dbReference type="SUPFAM" id="SSF56300">
    <property type="entry name" value="Metallo-dependent phosphatases"/>
    <property type="match status" value="1"/>
</dbReference>
<dbReference type="EMBL" id="CP103166">
    <property type="protein sequence ID" value="UVQ97453.1"/>
    <property type="molecule type" value="Genomic_DNA"/>
</dbReference>
<dbReference type="PANTHER" id="PTHR43143">
    <property type="entry name" value="METALLOPHOSPHOESTERASE, CALCINEURIN SUPERFAMILY"/>
    <property type="match status" value="1"/>
</dbReference>
<organism evidence="5 6">
    <name type="scientific">Bacteroides caccae</name>
    <dbReference type="NCBI Taxonomy" id="47678"/>
    <lineage>
        <taxon>Bacteria</taxon>
        <taxon>Pseudomonadati</taxon>
        <taxon>Bacteroidota</taxon>
        <taxon>Bacteroidia</taxon>
        <taxon>Bacteroidales</taxon>
        <taxon>Bacteroidaceae</taxon>
        <taxon>Bacteroides</taxon>
    </lineage>
</organism>
<keyword evidence="1" id="KW-0732">Signal</keyword>
<dbReference type="InterPro" id="IPR029052">
    <property type="entry name" value="Metallo-depent_PP-like"/>
</dbReference>
<dbReference type="InterPro" id="IPR015943">
    <property type="entry name" value="WD40/YVTN_repeat-like_dom_sf"/>
</dbReference>
<gene>
    <name evidence="5" type="ORF">NXW23_03520</name>
</gene>
<evidence type="ECO:0000259" key="3">
    <source>
        <dbReference type="Pfam" id="PF13360"/>
    </source>
</evidence>
<accession>A0AA95BVI7</accession>
<dbReference type="AlphaFoldDB" id="A0AA95BVI7"/>
<evidence type="ECO:0000256" key="1">
    <source>
        <dbReference type="SAM" id="SignalP"/>
    </source>
</evidence>
<dbReference type="Pfam" id="PF00149">
    <property type="entry name" value="Metallophos"/>
    <property type="match status" value="1"/>
</dbReference>
<dbReference type="SUPFAM" id="SSF50998">
    <property type="entry name" value="Quinoprotein alcohol dehydrogenase-like"/>
    <property type="match status" value="2"/>
</dbReference>
<dbReference type="Gene3D" id="3.60.21.10">
    <property type="match status" value="1"/>
</dbReference>
<sequence>MKKYLWIVIGVLNVCSSALASYHGCVFVDKNRNGLCDKGEKKVAGVVVSDGLNVVKTDAQGNFLLKGHPRQRFIFVTTPSGYKIPTGHFHPITTDSISYDFALIPYEAGIDKQGNHKFVHISDTEIHNTDGNERWVENIRDYAANERVAFIVHTGDICYAAGMKKHITLMNTNNMQVPVYYCIGNHDLVSGKYGEEMFENIYGPVYYSFESGNVHYIVTPMPGGDYRPGYTKQDVYAWLKNDLAHVKKGTPIIIFNHDILTHSDRFIYKGNAKNSICLNDYNLKAWIYGHWHINHIKKQGDVYTICTSSLDKGGIDHSSNAFRVMHIDGQGNPRSELRYAYLDKKITIAAFCGSQILVNAYSSVSPVKKVSVEGLLEGKQVFNKVLLEQCTDWTWKATLPIKKIWKNKELKLKISAYFNNGEIAEIENSYVVSKELPEVQLTENWDNMLATPAHTATNQAYVDNLLQLVWAKNLKANLCMTSPLIHDGKVFIASMDENFRKEAYLYALNGKDGSLIWKTPLAHSVKNSITITDGKVFAQDVLGNLYAVDIDTGLLVWKVKLPVNELPSLIEGLVSCDKIVYAGTGKALSAINASTGEVIWRNKGWNQREGTTTTLSMGNGVLIGSVQWGALHANDAITGKYLWSLSEHGLRNRGASAAIHGSLLYIISGKSFFIIEAQTGRIVVRKELPYNMDATSTPLLTDKEIILGTADKGLVALDNQTLEEKWRTPVGAALVYSVPYTRPDVQTIETSPVCVGEIVYVAASDGCIYGVSKKEGRIVWKYQSGAPFLSSVAVSGNSLVTSDLGGNIYLFSTMTEKSKRKNK</sequence>
<feature type="domain" description="Pyrrolo-quinoline quinone repeat" evidence="3">
    <location>
        <begin position="468"/>
        <end position="610"/>
    </location>
</feature>
<dbReference type="InterPro" id="IPR004843">
    <property type="entry name" value="Calcineurin-like_PHP"/>
</dbReference>
<dbReference type="Gene3D" id="2.130.10.10">
    <property type="entry name" value="YVTN repeat-like/Quinoprotein amine dehydrogenase"/>
    <property type="match status" value="1"/>
</dbReference>
<feature type="domain" description="Calcineurin-like phosphoesterase" evidence="2">
    <location>
        <begin position="117"/>
        <end position="293"/>
    </location>
</feature>
<dbReference type="InterPro" id="IPR011047">
    <property type="entry name" value="Quinoprotein_ADH-like_sf"/>
</dbReference>
<feature type="chain" id="PRO_5041647269" evidence="1">
    <location>
        <begin position="21"/>
        <end position="823"/>
    </location>
</feature>
<evidence type="ECO:0000313" key="6">
    <source>
        <dbReference type="Proteomes" id="UP001060260"/>
    </source>
</evidence>
<dbReference type="SMART" id="SM00564">
    <property type="entry name" value="PQQ"/>
    <property type="match status" value="6"/>
</dbReference>
<dbReference type="InterPro" id="IPR032285">
    <property type="entry name" value="Metallophos_N"/>
</dbReference>
<dbReference type="InterPro" id="IPR013783">
    <property type="entry name" value="Ig-like_fold"/>
</dbReference>
<name>A0AA95BVI7_9BACE</name>
<dbReference type="Proteomes" id="UP001060260">
    <property type="component" value="Chromosome"/>
</dbReference>
<evidence type="ECO:0000259" key="2">
    <source>
        <dbReference type="Pfam" id="PF00149"/>
    </source>
</evidence>
<dbReference type="Gene3D" id="2.40.10.480">
    <property type="match status" value="2"/>
</dbReference>
<evidence type="ECO:0000259" key="4">
    <source>
        <dbReference type="Pfam" id="PF16371"/>
    </source>
</evidence>
<feature type="signal peptide" evidence="1">
    <location>
        <begin position="1"/>
        <end position="20"/>
    </location>
</feature>
<dbReference type="InterPro" id="IPR002372">
    <property type="entry name" value="PQQ_rpt_dom"/>
</dbReference>
<reference evidence="5" key="1">
    <citation type="submission" date="2022-08" db="EMBL/GenBank/DDBJ databases">
        <title>Genome Sequencing of Bacteroides fragilis Group Isolates with Nanopore Technology.</title>
        <authorList>
            <person name="Tisza M.J."/>
            <person name="Smith D."/>
            <person name="Dekker J.P."/>
        </authorList>
    </citation>
    <scope>NUCLEOTIDE SEQUENCE</scope>
    <source>
        <strain evidence="5">BFG-474</strain>
    </source>
</reference>
<feature type="domain" description="Pyrrolo-quinoline quinone repeat" evidence="3">
    <location>
        <begin position="631"/>
        <end position="791"/>
    </location>
</feature>
<protein>
    <submittedName>
        <fullName evidence="5">PQQ-binding-like beta-propeller repeat protein</fullName>
    </submittedName>
</protein>
<dbReference type="PANTHER" id="PTHR43143:SF1">
    <property type="entry name" value="SERINE_THREONINE-PROTEIN PHOSPHATASE CPPED1"/>
    <property type="match status" value="1"/>
</dbReference>
<dbReference type="InterPro" id="IPR051918">
    <property type="entry name" value="STPP_CPPED1"/>
</dbReference>
<dbReference type="Gene3D" id="2.60.40.10">
    <property type="entry name" value="Immunoglobulins"/>
    <property type="match status" value="1"/>
</dbReference>